<evidence type="ECO:0000313" key="2">
    <source>
        <dbReference type="EMBL" id="AKJ07974.1"/>
    </source>
</evidence>
<keyword evidence="1" id="KW-0472">Membrane</keyword>
<name>A0AAC8QIG9_9BACT</name>
<keyword evidence="1" id="KW-1133">Transmembrane helix</keyword>
<evidence type="ECO:0000313" key="5">
    <source>
        <dbReference type="Proteomes" id="UP000256345"/>
    </source>
</evidence>
<proteinExistence type="predicted"/>
<feature type="transmembrane region" description="Helical" evidence="1">
    <location>
        <begin position="142"/>
        <end position="164"/>
    </location>
</feature>
<dbReference type="EMBL" id="CP011509">
    <property type="protein sequence ID" value="AKJ07974.1"/>
    <property type="molecule type" value="Genomic_DNA"/>
</dbReference>
<keyword evidence="1" id="KW-0812">Transmembrane</keyword>
<sequence length="182" mass="20379">MSEFIDPQNPKPKTRREFLEDGQCERGLLGGREVRTTASEPLPDIQDSGYHEVLVREMPTGGLAFKNRGFVISAFTMVFVGLITFWMPFLNGMLGGVFGGFFARRWKRAFAAAALASVAVPAAIAFFYGFDTPDLLYFMYGLGFWRWTALHVLGMFIGAAAGVYSRPEVDRRRFVRREVTAG</sequence>
<dbReference type="KEGG" id="age:AA314_09600"/>
<evidence type="ECO:0000313" key="3">
    <source>
        <dbReference type="EMBL" id="REG29718.1"/>
    </source>
</evidence>
<evidence type="ECO:0000313" key="4">
    <source>
        <dbReference type="Proteomes" id="UP000035579"/>
    </source>
</evidence>
<reference evidence="2 4" key="1">
    <citation type="submission" date="2015-05" db="EMBL/GenBank/DDBJ databases">
        <title>Genome assembly of Archangium gephyra DSM 2261.</title>
        <authorList>
            <person name="Sharma G."/>
            <person name="Subramanian S."/>
        </authorList>
    </citation>
    <scope>NUCLEOTIDE SEQUENCE [LARGE SCALE GENOMIC DNA]</scope>
    <source>
        <strain evidence="2 4">DSM 2261</strain>
    </source>
</reference>
<feature type="transmembrane region" description="Helical" evidence="1">
    <location>
        <begin position="109"/>
        <end position="130"/>
    </location>
</feature>
<dbReference type="AlphaFoldDB" id="A0AAC8QIG9"/>
<dbReference type="RefSeq" id="WP_053067277.1">
    <property type="nucleotide sequence ID" value="NZ_CP011509.1"/>
</dbReference>
<gene>
    <name evidence="2" type="ORF">AA314_09600</name>
    <name evidence="3" type="ORF">ATI61_107414</name>
</gene>
<dbReference type="Proteomes" id="UP000035579">
    <property type="component" value="Chromosome"/>
</dbReference>
<dbReference type="Proteomes" id="UP000256345">
    <property type="component" value="Unassembled WGS sequence"/>
</dbReference>
<protein>
    <submittedName>
        <fullName evidence="2">Uncharacterized protein</fullName>
    </submittedName>
</protein>
<evidence type="ECO:0000256" key="1">
    <source>
        <dbReference type="SAM" id="Phobius"/>
    </source>
</evidence>
<accession>A0AAC8QIG9</accession>
<keyword evidence="5" id="KW-1185">Reference proteome</keyword>
<dbReference type="EMBL" id="QUMU01000007">
    <property type="protein sequence ID" value="REG29718.1"/>
    <property type="molecule type" value="Genomic_DNA"/>
</dbReference>
<organism evidence="2 4">
    <name type="scientific">Archangium gephyra</name>
    <dbReference type="NCBI Taxonomy" id="48"/>
    <lineage>
        <taxon>Bacteria</taxon>
        <taxon>Pseudomonadati</taxon>
        <taxon>Myxococcota</taxon>
        <taxon>Myxococcia</taxon>
        <taxon>Myxococcales</taxon>
        <taxon>Cystobacterineae</taxon>
        <taxon>Archangiaceae</taxon>
        <taxon>Archangium</taxon>
    </lineage>
</organism>
<reference evidence="3 5" key="2">
    <citation type="submission" date="2018-08" db="EMBL/GenBank/DDBJ databases">
        <title>Genomic Encyclopedia of Archaeal and Bacterial Type Strains, Phase II (KMG-II): from individual species to whole genera.</title>
        <authorList>
            <person name="Goeker M."/>
        </authorList>
    </citation>
    <scope>NUCLEOTIDE SEQUENCE [LARGE SCALE GENOMIC DNA]</scope>
    <source>
        <strain evidence="3 5">DSM 2261</strain>
    </source>
</reference>